<dbReference type="SUPFAM" id="SSF88645">
    <property type="entry name" value="ssDNA viruses"/>
    <property type="match status" value="1"/>
</dbReference>
<evidence type="ECO:0000256" key="1">
    <source>
        <dbReference type="ARBA" id="ARBA00004328"/>
    </source>
</evidence>
<dbReference type="EMBL" id="MK249208">
    <property type="protein sequence ID" value="QCQ85016.1"/>
    <property type="molecule type" value="Genomic_DNA"/>
</dbReference>
<evidence type="ECO:0000256" key="5">
    <source>
        <dbReference type="ARBA" id="ARBA00022844"/>
    </source>
</evidence>
<dbReference type="InterPro" id="IPR016184">
    <property type="entry name" value="Capsid/spike_ssDNA_virus"/>
</dbReference>
<dbReference type="InterPro" id="IPR037002">
    <property type="entry name" value="Microviridae_protein_F_sf"/>
</dbReference>
<keyword evidence="4" id="KW-0167">Capsid protein</keyword>
<protein>
    <submittedName>
        <fullName evidence="6">Major capsid protein</fullName>
    </submittedName>
</protein>
<sequence>MSKNIFNSIQLKRPKSNVFDLTHDVKLSLNMGELVPIACFECVPGDKFKIGCESLLRFMPLISPVMHRFNVSMHYFFVPNRITWDGWEDWISPTAPSGVSTRSFPTITYSEDGNDAALGRYLGLPNLPIFDDRKLSALPLAAYQMIYNEYYRDQNLIDPVNFKLVDGVNDLNTDLYILRKRAWQHDYFTSSLPWAQKGPSVDIPLGEVTLAEDWFAEEKFPTFRDGNDVYRSGDLIQAAAPEQINATPNAQQLAYDPNGSLEVQPTTINELRRSFRLQEWLEKNARAGTRYVESILAHFGVKSSDARLNRPEYIYGTKSPVMVSEVLNTAGQNTLDPDDPGLPQGNMAGHAVSITSGNTGSYRCEEHGYIIGIMSVLPNTAYQQGVPKHWLKFENKFQYFWPEFANIGEQPVVNQEVYADLPAGTEPNQRDGTFGYVPRFAEYKFEQNRVAGEMRTTLNFWHAGRIFDTQPQLNKAFVEANPTTRIFAVEGFPGDQKLIAHVLNKVTAVRLMPKFGTPTF</sequence>
<organism evidence="6">
    <name type="scientific">Blackfly microvirus SF02</name>
    <dbReference type="NCBI Taxonomy" id="2576452"/>
    <lineage>
        <taxon>Viruses</taxon>
        <taxon>Monodnaviria</taxon>
        <taxon>Sangervirae</taxon>
        <taxon>Phixviricota</taxon>
        <taxon>Malgrandaviricetes</taxon>
        <taxon>Petitvirales</taxon>
        <taxon>Microviridae</taxon>
        <taxon>Microvirus</taxon>
    </lineage>
</organism>
<comment type="similarity">
    <text evidence="2">Belongs to the microviridae F protein family.</text>
</comment>
<evidence type="ECO:0000256" key="2">
    <source>
        <dbReference type="ARBA" id="ARBA00009963"/>
    </source>
</evidence>
<proteinExistence type="inferred from homology"/>
<evidence type="ECO:0000256" key="4">
    <source>
        <dbReference type="ARBA" id="ARBA00022561"/>
    </source>
</evidence>
<dbReference type="InterPro" id="IPR003514">
    <property type="entry name" value="Microviridae_protein_F"/>
</dbReference>
<dbReference type="Proteomes" id="UP000322506">
    <property type="component" value="Segment"/>
</dbReference>
<dbReference type="GO" id="GO:0005198">
    <property type="term" value="F:structural molecule activity"/>
    <property type="evidence" value="ECO:0007669"/>
    <property type="project" value="InterPro"/>
</dbReference>
<comment type="subcellular location">
    <subcellularLocation>
        <location evidence="1">Virion</location>
    </subcellularLocation>
</comment>
<name>A0A4P8PLY8_9VIRU</name>
<dbReference type="Gene3D" id="2.60.169.10">
    <property type="entry name" value="Microviridae F protein"/>
    <property type="match status" value="1"/>
</dbReference>
<evidence type="ECO:0000256" key="3">
    <source>
        <dbReference type="ARBA" id="ARBA00022431"/>
    </source>
</evidence>
<keyword evidence="5" id="KW-0946">Virion</keyword>
<dbReference type="GO" id="GO:0039615">
    <property type="term" value="C:T=1 icosahedral viral capsid"/>
    <property type="evidence" value="ECO:0007669"/>
    <property type="project" value="UniProtKB-KW"/>
</dbReference>
<reference evidence="6" key="1">
    <citation type="submission" date="2018-12" db="EMBL/GenBank/DDBJ databases">
        <title>Singled stranded DNA viruses identified in blackflies (Austrosimulium ungulatum) sampled in New Zealand.</title>
        <authorList>
            <person name="Kraberger S."/>
            <person name="Fontenele R.S."/>
            <person name="Schmidlin K."/>
            <person name="Walters M."/>
            <person name="Varsani A."/>
        </authorList>
    </citation>
    <scope>NUCLEOTIDE SEQUENCE [LARGE SCALE GENOMIC DNA]</scope>
    <source>
        <strain evidence="6">156</strain>
    </source>
</reference>
<evidence type="ECO:0000313" key="6">
    <source>
        <dbReference type="EMBL" id="QCQ85016.1"/>
    </source>
</evidence>
<dbReference type="Pfam" id="PF02305">
    <property type="entry name" value="Phage_F"/>
    <property type="match status" value="1"/>
</dbReference>
<accession>A0A4P8PLY8</accession>
<keyword evidence="3" id="KW-1140">T=1 icosahedral capsid protein</keyword>